<dbReference type="InterPro" id="IPR035986">
    <property type="entry name" value="PKD_dom_sf"/>
</dbReference>
<proteinExistence type="predicted"/>
<dbReference type="FunFam" id="2.60.40.10:FF:000270">
    <property type="entry name" value="Cell surface protein"/>
    <property type="match status" value="1"/>
</dbReference>
<dbReference type="Gene3D" id="2.60.40.10">
    <property type="entry name" value="Immunoglobulins"/>
    <property type="match status" value="3"/>
</dbReference>
<feature type="compositionally biased region" description="Polar residues" evidence="2">
    <location>
        <begin position="546"/>
        <end position="555"/>
    </location>
</feature>
<dbReference type="CDD" id="cd00146">
    <property type="entry name" value="PKD"/>
    <property type="match status" value="2"/>
</dbReference>
<evidence type="ECO:0000256" key="1">
    <source>
        <dbReference type="ARBA" id="ARBA00022729"/>
    </source>
</evidence>
<dbReference type="Pfam" id="PF18911">
    <property type="entry name" value="PKD_4"/>
    <property type="match status" value="2"/>
</dbReference>
<feature type="domain" description="PKD" evidence="3">
    <location>
        <begin position="171"/>
        <end position="211"/>
    </location>
</feature>
<dbReference type="SMART" id="SM00089">
    <property type="entry name" value="PKD"/>
    <property type="match status" value="3"/>
</dbReference>
<accession>A0A0G3CI25</accession>
<dbReference type="GeneID" id="24887137"/>
<dbReference type="SUPFAM" id="SSF49299">
    <property type="entry name" value="PKD domain"/>
    <property type="match status" value="3"/>
</dbReference>
<protein>
    <submittedName>
        <fullName evidence="4">Cell surface protein</fullName>
    </submittedName>
</protein>
<sequence>MKKSFSSMILLVTLFLQVTLAIIPSIGVVSAVGNVTSSDNVTINDFTCNITHGTVPFESRLNGNVTGQVTRWKWEFYNPQIDHWSYSAGNGNFVTTSHEFGRVGAYGVFNVTLIVVGSNGSDSLKKIDYVVGNKNTTGLPTANFSASSTSGYAPLNVTFTDNSKNATTTLWYFGLTNTSKEKNPTYTFTSPGTYRVVLEVSNGRGWDATAQEITVQGQQKVLPEAGFDADTFNGLDVQFVDTSQNANGWNWDFGDGTNSTEQNPTHIYSQAGNYTVNLIVNNENGTSLANKTINVEEVSSSSDESDSGDSSNGDSVGTVTVSDSSDSSSSGSSGNSGSSSSGSSSSGSSGSSGGTGGSPEPQSNVATKELSQTSITYGNSVNFNFPQNATPVTNINFDSKKTVGKTTAIVEMLKNQSTLVSEPPSDEVYKFVNIWVGNSGFATSDNIENATVYFKIEKSWLQDKNIDKSSVTFKRYNDSKWNPLQTTLAGEDNEYLYFIAETPGLSSPFAITGKTASNAAMNETKYGTQSGSNSSLENNASNATNVKQTQSPTTSENEDKKSPGFESVFGIVSLLVVFLYKRK</sequence>
<evidence type="ECO:0000256" key="2">
    <source>
        <dbReference type="SAM" id="MobiDB-lite"/>
    </source>
</evidence>
<reference evidence="5" key="1">
    <citation type="submission" date="2014-06" db="EMBL/GenBank/DDBJ databases">
        <title>The complete genome sequence of Methanosarcina barkeri CM1.</title>
        <authorList>
            <consortium name="Pastoral Greenhouse Gas Research Consortium"/>
            <person name="Lambie S.C."/>
            <person name="Leahy S.C."/>
            <person name="Kelly W.J."/>
            <person name="Li D."/>
            <person name="Reilly K."/>
            <person name="Attwood G.T."/>
            <person name="Altermann E."/>
        </authorList>
    </citation>
    <scope>NUCLEOTIDE SEQUENCE [LARGE SCALE GENOMIC DNA]</scope>
    <source>
        <strain evidence="5">CM1</strain>
    </source>
</reference>
<dbReference type="InterPro" id="IPR026371">
    <property type="entry name" value="PGF_CTERM"/>
</dbReference>
<organism evidence="4 5">
    <name type="scientific">Methanosarcina barkeri CM1</name>
    <dbReference type="NCBI Taxonomy" id="796385"/>
    <lineage>
        <taxon>Archaea</taxon>
        <taxon>Methanobacteriati</taxon>
        <taxon>Methanobacteriota</taxon>
        <taxon>Stenosarchaea group</taxon>
        <taxon>Methanomicrobia</taxon>
        <taxon>Methanosarcinales</taxon>
        <taxon>Methanosarcinaceae</taxon>
        <taxon>Methanosarcina</taxon>
    </lineage>
</organism>
<feature type="region of interest" description="Disordered" evidence="2">
    <location>
        <begin position="525"/>
        <end position="562"/>
    </location>
</feature>
<dbReference type="PANTHER" id="PTHR36842:SF1">
    <property type="entry name" value="PROTEIN TOLB"/>
    <property type="match status" value="1"/>
</dbReference>
<dbReference type="InterPro" id="IPR000601">
    <property type="entry name" value="PKD_dom"/>
</dbReference>
<dbReference type="InterPro" id="IPR013783">
    <property type="entry name" value="Ig-like_fold"/>
</dbReference>
<keyword evidence="1" id="KW-0732">Signal</keyword>
<feature type="domain" description="PKD" evidence="3">
    <location>
        <begin position="249"/>
        <end position="302"/>
    </location>
</feature>
<reference evidence="4 5" key="2">
    <citation type="journal article" date="2015" name="Stand. Genomic Sci.">
        <title>The complete genome sequence of the rumen methanogen Methanosarcina barkeri CM1.</title>
        <authorList>
            <person name="Lambie S.C."/>
            <person name="Kelly W.J."/>
            <person name="Leahy S.C."/>
            <person name="Li D."/>
            <person name="Reilly K."/>
            <person name="McAllister T.A."/>
            <person name="Valle E.R."/>
            <person name="Attwood G.T."/>
            <person name="Altermann E."/>
        </authorList>
    </citation>
    <scope>NUCLEOTIDE SEQUENCE [LARGE SCALE GENOMIC DNA]</scope>
    <source>
        <strain evidence="4 5">CM1</strain>
    </source>
</reference>
<dbReference type="RefSeq" id="WP_053010695.1">
    <property type="nucleotide sequence ID" value="NZ_CP008746.1"/>
</dbReference>
<feature type="compositionally biased region" description="Polar residues" evidence="2">
    <location>
        <begin position="360"/>
        <end position="369"/>
    </location>
</feature>
<feature type="compositionally biased region" description="Low complexity" evidence="2">
    <location>
        <begin position="530"/>
        <end position="545"/>
    </location>
</feature>
<dbReference type="InterPro" id="IPR026453">
    <property type="entry name" value="PGF_pre_PGF"/>
</dbReference>
<dbReference type="Pfam" id="PF18204">
    <property type="entry name" value="PGF-CTERM"/>
    <property type="match status" value="1"/>
</dbReference>
<evidence type="ECO:0000259" key="3">
    <source>
        <dbReference type="PROSITE" id="PS50093"/>
    </source>
</evidence>
<dbReference type="PATRIC" id="fig|796385.3.peg.4155"/>
<dbReference type="EMBL" id="CP008746">
    <property type="protein sequence ID" value="AKJ40405.1"/>
    <property type="molecule type" value="Genomic_DNA"/>
</dbReference>
<name>A0A0G3CI25_METBA</name>
<dbReference type="PROSITE" id="PS50093">
    <property type="entry name" value="PKD"/>
    <property type="match status" value="2"/>
</dbReference>
<feature type="compositionally biased region" description="Low complexity" evidence="2">
    <location>
        <begin position="296"/>
        <end position="349"/>
    </location>
</feature>
<evidence type="ECO:0000313" key="5">
    <source>
        <dbReference type="Proteomes" id="UP000035331"/>
    </source>
</evidence>
<evidence type="ECO:0000313" key="4">
    <source>
        <dbReference type="EMBL" id="AKJ40405.1"/>
    </source>
</evidence>
<dbReference type="PANTHER" id="PTHR36842">
    <property type="entry name" value="PROTEIN TOLB HOMOLOG"/>
    <property type="match status" value="1"/>
</dbReference>
<dbReference type="InterPro" id="IPR022409">
    <property type="entry name" value="PKD/Chitinase_dom"/>
</dbReference>
<feature type="region of interest" description="Disordered" evidence="2">
    <location>
        <begin position="296"/>
        <end position="369"/>
    </location>
</feature>
<gene>
    <name evidence="4" type="ORF">MCM1_3422</name>
</gene>
<dbReference type="AlphaFoldDB" id="A0A0G3CI25"/>
<dbReference type="Proteomes" id="UP000035331">
    <property type="component" value="Chromosome"/>
</dbReference>
<dbReference type="NCBIfam" id="TIGR04213">
    <property type="entry name" value="PGF_pre_PGF"/>
    <property type="match status" value="1"/>
</dbReference>